<evidence type="ECO:0008006" key="5">
    <source>
        <dbReference type="Google" id="ProtNLM"/>
    </source>
</evidence>
<dbReference type="InterPro" id="IPR029063">
    <property type="entry name" value="SAM-dependent_MTases_sf"/>
</dbReference>
<evidence type="ECO:0000313" key="4">
    <source>
        <dbReference type="Proteomes" id="UP000310108"/>
    </source>
</evidence>
<comment type="caution">
    <text evidence="3">The sequence shown here is derived from an EMBL/GenBank/DDBJ whole genome shotgun (WGS) entry which is preliminary data.</text>
</comment>
<feature type="compositionally biased region" description="Acidic residues" evidence="2">
    <location>
        <begin position="631"/>
        <end position="646"/>
    </location>
</feature>
<evidence type="ECO:0000256" key="1">
    <source>
        <dbReference type="ARBA" id="ARBA00038158"/>
    </source>
</evidence>
<feature type="region of interest" description="Disordered" evidence="2">
    <location>
        <begin position="1"/>
        <end position="27"/>
    </location>
</feature>
<gene>
    <name evidence="3" type="ORF">CTA1_6912</name>
</gene>
<dbReference type="CDD" id="cd02440">
    <property type="entry name" value="AdoMet_MTases"/>
    <property type="match status" value="1"/>
</dbReference>
<dbReference type="Pfam" id="PF13489">
    <property type="entry name" value="Methyltransf_23"/>
    <property type="match status" value="1"/>
</dbReference>
<feature type="compositionally biased region" description="Acidic residues" evidence="2">
    <location>
        <begin position="520"/>
        <end position="531"/>
    </location>
</feature>
<dbReference type="EMBL" id="PJEX01000097">
    <property type="protein sequence ID" value="TKW55487.1"/>
    <property type="molecule type" value="Genomic_DNA"/>
</dbReference>
<feature type="region of interest" description="Disordered" evidence="2">
    <location>
        <begin position="662"/>
        <end position="827"/>
    </location>
</feature>
<reference evidence="3 4" key="1">
    <citation type="journal article" date="2019" name="PLoS ONE">
        <title>Comparative genome analysis indicates high evolutionary potential of pathogenicity genes in Colletotrichum tanaceti.</title>
        <authorList>
            <person name="Lelwala R.V."/>
            <person name="Korhonen P.K."/>
            <person name="Young N.D."/>
            <person name="Scott J.B."/>
            <person name="Ades P.A."/>
            <person name="Gasser R.B."/>
            <person name="Taylor P.W.J."/>
        </authorList>
    </citation>
    <scope>NUCLEOTIDE SEQUENCE [LARGE SCALE GENOMIC DNA]</scope>
    <source>
        <strain evidence="3">BRIP57314</strain>
    </source>
</reference>
<evidence type="ECO:0000256" key="2">
    <source>
        <dbReference type="SAM" id="MobiDB-lite"/>
    </source>
</evidence>
<dbReference type="GO" id="GO:0008168">
    <property type="term" value="F:methyltransferase activity"/>
    <property type="evidence" value="ECO:0007669"/>
    <property type="project" value="TreeGrafter"/>
</dbReference>
<feature type="compositionally biased region" description="Acidic residues" evidence="2">
    <location>
        <begin position="780"/>
        <end position="801"/>
    </location>
</feature>
<dbReference type="STRING" id="1306861.A0A4U6XKJ8"/>
<dbReference type="Proteomes" id="UP000310108">
    <property type="component" value="Unassembled WGS sequence"/>
</dbReference>
<keyword evidence="4" id="KW-1185">Reference proteome</keyword>
<feature type="region of interest" description="Disordered" evidence="2">
    <location>
        <begin position="849"/>
        <end position="875"/>
    </location>
</feature>
<feature type="compositionally biased region" description="Acidic residues" evidence="2">
    <location>
        <begin position="850"/>
        <end position="861"/>
    </location>
</feature>
<dbReference type="Gene3D" id="3.40.50.150">
    <property type="entry name" value="Vaccinia Virus protein VP39"/>
    <property type="match status" value="1"/>
</dbReference>
<feature type="compositionally biased region" description="Gly residues" evidence="2">
    <location>
        <begin position="765"/>
        <end position="778"/>
    </location>
</feature>
<feature type="compositionally biased region" description="Acidic residues" evidence="2">
    <location>
        <begin position="598"/>
        <end position="613"/>
    </location>
</feature>
<name>A0A4U6XKJ8_9PEZI</name>
<dbReference type="SUPFAM" id="SSF53335">
    <property type="entry name" value="S-adenosyl-L-methionine-dependent methyltransferases"/>
    <property type="match status" value="1"/>
</dbReference>
<protein>
    <recommendedName>
        <fullName evidence="5">Methyltransferase domain-containing protein</fullName>
    </recommendedName>
</protein>
<feature type="compositionally biased region" description="Acidic residues" evidence="2">
    <location>
        <begin position="684"/>
        <end position="697"/>
    </location>
</feature>
<feature type="compositionally biased region" description="Low complexity" evidence="2">
    <location>
        <begin position="672"/>
        <end position="683"/>
    </location>
</feature>
<feature type="region of interest" description="Disordered" evidence="2">
    <location>
        <begin position="354"/>
        <end position="380"/>
    </location>
</feature>
<feature type="region of interest" description="Disordered" evidence="2">
    <location>
        <begin position="520"/>
        <end position="549"/>
    </location>
</feature>
<dbReference type="PANTHER" id="PTHR43591:SF31">
    <property type="entry name" value="LAEA-LIKE, PUTATIVE (AFU_ORTHOLOGUE AFUA_8G01930)-RELATED"/>
    <property type="match status" value="1"/>
</dbReference>
<evidence type="ECO:0000313" key="3">
    <source>
        <dbReference type="EMBL" id="TKW55487.1"/>
    </source>
</evidence>
<comment type="similarity">
    <text evidence="1">Belongs to the methyltransferase superfamily. LaeA methyltransferase family.</text>
</comment>
<feature type="compositionally biased region" description="Basic and acidic residues" evidence="2">
    <location>
        <begin position="573"/>
        <end position="592"/>
    </location>
</feature>
<proteinExistence type="inferred from homology"/>
<organism evidence="3 4">
    <name type="scientific">Colletotrichum tanaceti</name>
    <dbReference type="NCBI Taxonomy" id="1306861"/>
    <lineage>
        <taxon>Eukaryota</taxon>
        <taxon>Fungi</taxon>
        <taxon>Dikarya</taxon>
        <taxon>Ascomycota</taxon>
        <taxon>Pezizomycotina</taxon>
        <taxon>Sordariomycetes</taxon>
        <taxon>Hypocreomycetidae</taxon>
        <taxon>Glomerellales</taxon>
        <taxon>Glomerellaceae</taxon>
        <taxon>Colletotrichum</taxon>
        <taxon>Colletotrichum destructivum species complex</taxon>
    </lineage>
</organism>
<dbReference type="AlphaFoldDB" id="A0A4U6XKJ8"/>
<feature type="region of interest" description="Disordered" evidence="2">
    <location>
        <begin position="566"/>
        <end position="646"/>
    </location>
</feature>
<accession>A0A4U6XKJ8</accession>
<dbReference type="PANTHER" id="PTHR43591">
    <property type="entry name" value="METHYLTRANSFERASE"/>
    <property type="match status" value="1"/>
</dbReference>
<feature type="compositionally biased region" description="Low complexity" evidence="2">
    <location>
        <begin position="370"/>
        <end position="380"/>
    </location>
</feature>
<sequence length="947" mass="97769">MADPTPAYADPLEADNANGNDVNDDADSAMGVSVLESSGSMTSSIMQYREENGRTYHAYRDGKYILPNDAAENERLDLQHHLCILTFDERLFLCPAGEDKPLCRVLDAGTGTGIWAMDFADVHPETLVTGVDLSPIQPAFVPPNVTFYIDDLEDDWTYSYKFDLVYGRMLTGSIADWPRFIHQSYEFLEPGGWIELTDILLDLQSDDGTVDPDCAAQRWAAHMREAAAIFKRPVNSCKFYKQQLAEAGFTNVTESVYKWPTNPWPKDSKFKELGMWTYENLAVSLSGLSLALFTRALGWSKEQLEVFLVDVRKDMRDKSIHGWWPIVGLAGANVIAVALGSEGLLVVQLGVPQEEGEGDQGDRQADAGDGEQPLDVSVGLDDGGALGGADGVVDDGEQRLAVGVGDEGLVVELRQVLAQGRGQDLGPDGARDGVAKGRADVVGGEVQAGHDGEVLVLEAGLEGSLGGVGEHAAGDTEEDLGADDAALAGGRAPVVDEQAEGDHEEHGAGDDEVLEAADLEDDEAEEEAGDDAAERVQGGDAGGLGDAEVEGDEADGVQVVALHVPGPVEAEGDAERGEDAAVPHEVEGDERVLGLALPEDEGGDAQDADDEGRDDVGLVPGRGEAAGDGEGHEDEGEDGDDEDDADDVELPEELDEELFGAEGAEGRGVGGEQALLPGAAADDGQADDEGQGADGVDDAPHADAPLPGAAGEDGGGDVAAHPGVDDEGQGGDVAEEQAGAGGGDVGDDDLDEQHDHGVADLVDDGAGGEGLDAGGAGLDDGADDIEEDGDADELDAAEDVGDLGRGGLGGGGDDGAQDVDGGEQRVGGVAVGGGGLVGVAEGAVEAVGVGDEEDAEEDEDAVGAGDGGGEGLDADDAGRLFADDVRVVLVGRGWWRRAGRDGSVLLGRGGRGGGVVYHRRDGRLGGRRGPVLVASKETHDGVMSWVV</sequence>
<feature type="compositionally biased region" description="Gly residues" evidence="2">
    <location>
        <begin position="803"/>
        <end position="814"/>
    </location>
</feature>
<feature type="compositionally biased region" description="Acidic residues" evidence="2">
    <location>
        <begin position="725"/>
        <end position="735"/>
    </location>
</feature>